<sequence>STFRSANITNPQHPVERVLGGGCLFVGVARCANCSSVKLALPFPKNQNPHFSHALRGEIHALSPTTGLTLPLRNIWKIIFRNVALPSRKKESLVTFSSFRHCLLYCASPVFSGFCILTIPENERPTLPFQSTLRCVRCSQIAHNSHCHIVLPDSPPPVTSPEHCPMQHATCCVRTQVKSLNMQQLLGKRAKRKDPLNVAKSGLLTKQTKGKTSAPFEYSHCLCLSLEWLCGSAVCCVLLLLNGTSDRETTAKSFIIIPSADGGSMGALCDSLLCLCQSLGSWERCRAARALSHFYSQLTGWRKDGISATTDGYCPFTGSVCVHWTKGMRHTGPCN</sequence>
<dbReference type="EMBL" id="OUUW01000015">
    <property type="protein sequence ID" value="SPP88713.1"/>
    <property type="molecule type" value="Genomic_DNA"/>
</dbReference>
<keyword evidence="2" id="KW-1185">Reference proteome</keyword>
<evidence type="ECO:0000313" key="1">
    <source>
        <dbReference type="EMBL" id="SPP88713.1"/>
    </source>
</evidence>
<organism evidence="1 2">
    <name type="scientific">Drosophila guanche</name>
    <name type="common">Fruit fly</name>
    <dbReference type="NCBI Taxonomy" id="7266"/>
    <lineage>
        <taxon>Eukaryota</taxon>
        <taxon>Metazoa</taxon>
        <taxon>Ecdysozoa</taxon>
        <taxon>Arthropoda</taxon>
        <taxon>Hexapoda</taxon>
        <taxon>Insecta</taxon>
        <taxon>Pterygota</taxon>
        <taxon>Neoptera</taxon>
        <taxon>Endopterygota</taxon>
        <taxon>Diptera</taxon>
        <taxon>Brachycera</taxon>
        <taxon>Muscomorpha</taxon>
        <taxon>Ephydroidea</taxon>
        <taxon>Drosophilidae</taxon>
        <taxon>Drosophila</taxon>
        <taxon>Sophophora</taxon>
    </lineage>
</organism>
<gene>
    <name evidence="1" type="ORF">DGUA_6G018977</name>
</gene>
<evidence type="ECO:0000313" key="2">
    <source>
        <dbReference type="Proteomes" id="UP000268350"/>
    </source>
</evidence>
<accession>A0A3B0K5Z9</accession>
<dbReference type="AlphaFoldDB" id="A0A3B0K5Z9"/>
<protein>
    <submittedName>
        <fullName evidence="1">Uncharacterized protein</fullName>
    </submittedName>
</protein>
<feature type="non-terminal residue" evidence="1">
    <location>
        <position position="1"/>
    </location>
</feature>
<name>A0A3B0K5Z9_DROGU</name>
<dbReference type="Proteomes" id="UP000268350">
    <property type="component" value="Unassembled WGS sequence"/>
</dbReference>
<reference evidence="2" key="1">
    <citation type="submission" date="2018-01" db="EMBL/GenBank/DDBJ databases">
        <authorList>
            <person name="Alioto T."/>
            <person name="Alioto T."/>
        </authorList>
    </citation>
    <scope>NUCLEOTIDE SEQUENCE [LARGE SCALE GENOMIC DNA]</scope>
</reference>
<proteinExistence type="predicted"/>
<feature type="non-terminal residue" evidence="1">
    <location>
        <position position="335"/>
    </location>
</feature>